<feature type="domain" description="Micro-fibrillar-associated protein 1 C-terminal" evidence="2">
    <location>
        <begin position="109"/>
        <end position="333"/>
    </location>
</feature>
<dbReference type="InterPro" id="IPR033194">
    <property type="entry name" value="MFAP1"/>
</dbReference>
<reference evidence="5" key="3">
    <citation type="submission" date="2025-04" db="UniProtKB">
        <authorList>
            <consortium name="RefSeq"/>
        </authorList>
    </citation>
    <scope>IDENTIFICATION</scope>
    <source>
        <strain evidence="5">CBS 304.34</strain>
    </source>
</reference>
<feature type="region of interest" description="Disordered" evidence="1">
    <location>
        <begin position="1"/>
        <end position="142"/>
    </location>
</feature>
<dbReference type="Proteomes" id="UP000504636">
    <property type="component" value="Unplaced"/>
</dbReference>
<organism evidence="3">
    <name type="scientific">Mytilinidion resinicola</name>
    <dbReference type="NCBI Taxonomy" id="574789"/>
    <lineage>
        <taxon>Eukaryota</taxon>
        <taxon>Fungi</taxon>
        <taxon>Dikarya</taxon>
        <taxon>Ascomycota</taxon>
        <taxon>Pezizomycotina</taxon>
        <taxon>Dothideomycetes</taxon>
        <taxon>Pleosporomycetidae</taxon>
        <taxon>Mytilinidiales</taxon>
        <taxon>Mytilinidiaceae</taxon>
        <taxon>Mytilinidion</taxon>
    </lineage>
</organism>
<feature type="compositionally biased region" description="Acidic residues" evidence="1">
    <location>
        <begin position="30"/>
        <end position="41"/>
    </location>
</feature>
<feature type="compositionally biased region" description="Basic and acidic residues" evidence="1">
    <location>
        <begin position="324"/>
        <end position="362"/>
    </location>
</feature>
<feature type="region of interest" description="Disordered" evidence="1">
    <location>
        <begin position="223"/>
        <end position="263"/>
    </location>
</feature>
<dbReference type="PANTHER" id="PTHR15327">
    <property type="entry name" value="MICROFIBRIL-ASSOCIATED PROTEIN"/>
    <property type="match status" value="1"/>
</dbReference>
<dbReference type="RefSeq" id="XP_033568248.1">
    <property type="nucleotide sequence ID" value="XM_033721587.1"/>
</dbReference>
<dbReference type="EMBL" id="MU003733">
    <property type="protein sequence ID" value="KAF2801284.1"/>
    <property type="molecule type" value="Genomic_DNA"/>
</dbReference>
<evidence type="ECO:0000313" key="5">
    <source>
        <dbReference type="RefSeq" id="XP_033568248.1"/>
    </source>
</evidence>
<dbReference type="GeneID" id="54462480"/>
<reference evidence="3 5" key="1">
    <citation type="journal article" date="2020" name="Stud. Mycol.">
        <title>101 Dothideomycetes genomes: a test case for predicting lifestyles and emergence of pathogens.</title>
        <authorList>
            <person name="Haridas S."/>
            <person name="Albert R."/>
            <person name="Binder M."/>
            <person name="Bloem J."/>
            <person name="Labutti K."/>
            <person name="Salamov A."/>
            <person name="Andreopoulos B."/>
            <person name="Baker S."/>
            <person name="Barry K."/>
            <person name="Bills G."/>
            <person name="Bluhm B."/>
            <person name="Cannon C."/>
            <person name="Castanera R."/>
            <person name="Culley D."/>
            <person name="Daum C."/>
            <person name="Ezra D."/>
            <person name="Gonzalez J."/>
            <person name="Henrissat B."/>
            <person name="Kuo A."/>
            <person name="Liang C."/>
            <person name="Lipzen A."/>
            <person name="Lutzoni F."/>
            <person name="Magnuson J."/>
            <person name="Mondo S."/>
            <person name="Nolan M."/>
            <person name="Ohm R."/>
            <person name="Pangilinan J."/>
            <person name="Park H.-J."/>
            <person name="Ramirez L."/>
            <person name="Alfaro M."/>
            <person name="Sun H."/>
            <person name="Tritt A."/>
            <person name="Yoshinaga Y."/>
            <person name="Zwiers L.-H."/>
            <person name="Turgeon B."/>
            <person name="Goodwin S."/>
            <person name="Spatafora J."/>
            <person name="Crous P."/>
            <person name="Grigoriev I."/>
        </authorList>
    </citation>
    <scope>NUCLEOTIDE SEQUENCE</scope>
    <source>
        <strain evidence="3 5">CBS 304.34</strain>
    </source>
</reference>
<evidence type="ECO:0000259" key="2">
    <source>
        <dbReference type="Pfam" id="PF06991"/>
    </source>
</evidence>
<protein>
    <recommendedName>
        <fullName evidence="2">Micro-fibrillar-associated protein 1 C-terminal domain-containing protein</fullName>
    </recommendedName>
</protein>
<evidence type="ECO:0000313" key="3">
    <source>
        <dbReference type="EMBL" id="KAF2801284.1"/>
    </source>
</evidence>
<feature type="compositionally biased region" description="Basic and acidic residues" evidence="1">
    <location>
        <begin position="375"/>
        <end position="396"/>
    </location>
</feature>
<dbReference type="InterPro" id="IPR009730">
    <property type="entry name" value="MFAP1_C"/>
</dbReference>
<feature type="compositionally biased region" description="Basic and acidic residues" evidence="1">
    <location>
        <begin position="223"/>
        <end position="261"/>
    </location>
</feature>
<evidence type="ECO:0000256" key="1">
    <source>
        <dbReference type="SAM" id="MobiDB-lite"/>
    </source>
</evidence>
<dbReference type="Pfam" id="PF06991">
    <property type="entry name" value="MFAP1"/>
    <property type="match status" value="1"/>
</dbReference>
<dbReference type="AlphaFoldDB" id="A0A6A6XZW6"/>
<accession>A0A6A6XZW6</accession>
<sequence length="396" mass="44241">MPPKKMTANPLRGPIYRAGKPLPGQSDSSDSSDEPEEEEETPAPKPAPPKAASFRPKPKPATPAPAATSPQDLAEGFETASEDESGSDKEDGSGSGSDDESSSEEDEESSEEEVAPRKLMRPVFVKKNARVTSATPAKSYEEIEAEAEARRKATADAMLQEQLELAAAEKANRKKHWDEEDNIDEAEFVDDADAATPESAAAELAAWKLRELRRVKRERAAIEEAEAERAEVERRRNLSAAEREAEDREFLKKQEDEKGERGTMSYMQKYFHKGAFFQDDLKANGVDRRDLMGAKFEDATNREILPEYMQMRDMTKLGRKSRTKYRDMKSEDTGRWGDFEKRGPGKDHGVDERFRSDGHEGRGQAVTGANSGPLGERKRPGQGEDRDGKRARFDDR</sequence>
<name>A0A6A6XZW6_9PEZI</name>
<dbReference type="OrthoDB" id="1111734at2759"/>
<keyword evidence="4" id="KW-1185">Reference proteome</keyword>
<feature type="compositionally biased region" description="Acidic residues" evidence="1">
    <location>
        <begin position="97"/>
        <end position="113"/>
    </location>
</feature>
<feature type="region of interest" description="Disordered" evidence="1">
    <location>
        <begin position="312"/>
        <end position="396"/>
    </location>
</feature>
<gene>
    <name evidence="3 5" type="ORF">BDZ99DRAFT_469799</name>
</gene>
<evidence type="ECO:0000313" key="4">
    <source>
        <dbReference type="Proteomes" id="UP000504636"/>
    </source>
</evidence>
<proteinExistence type="predicted"/>
<reference evidence="5" key="2">
    <citation type="submission" date="2020-04" db="EMBL/GenBank/DDBJ databases">
        <authorList>
            <consortium name="NCBI Genome Project"/>
        </authorList>
    </citation>
    <scope>NUCLEOTIDE SEQUENCE</scope>
    <source>
        <strain evidence="5">CBS 304.34</strain>
    </source>
</reference>